<evidence type="ECO:0000256" key="2">
    <source>
        <dbReference type="ARBA" id="ARBA00012387"/>
    </source>
</evidence>
<comment type="catalytic activity">
    <reaction evidence="7">
        <text>alpha-D-mannose 1-phosphate + GTP + H(+) = GDP-alpha-D-mannose + diphosphate</text>
        <dbReference type="Rhea" id="RHEA:15229"/>
        <dbReference type="ChEBI" id="CHEBI:15378"/>
        <dbReference type="ChEBI" id="CHEBI:33019"/>
        <dbReference type="ChEBI" id="CHEBI:37565"/>
        <dbReference type="ChEBI" id="CHEBI:57527"/>
        <dbReference type="ChEBI" id="CHEBI:58409"/>
        <dbReference type="EC" id="2.7.7.13"/>
    </reaction>
</comment>
<evidence type="ECO:0000256" key="6">
    <source>
        <dbReference type="ARBA" id="ARBA00023134"/>
    </source>
</evidence>
<dbReference type="GO" id="GO:0004475">
    <property type="term" value="F:mannose-1-phosphate guanylyltransferase (GTP) activity"/>
    <property type="evidence" value="ECO:0007669"/>
    <property type="project" value="UniProtKB-EC"/>
</dbReference>
<protein>
    <recommendedName>
        <fullName evidence="2">mannose-1-phosphate guanylyltransferase</fullName>
        <ecNumber evidence="2">2.7.7.13</ecNumber>
    </recommendedName>
</protein>
<evidence type="ECO:0000256" key="7">
    <source>
        <dbReference type="ARBA" id="ARBA00047343"/>
    </source>
</evidence>
<evidence type="ECO:0000256" key="3">
    <source>
        <dbReference type="ARBA" id="ARBA00022679"/>
    </source>
</evidence>
<comment type="similarity">
    <text evidence="1">Belongs to the mannose-6-phosphate isomerase type 2 family.</text>
</comment>
<evidence type="ECO:0000313" key="10">
    <source>
        <dbReference type="Proteomes" id="UP001139226"/>
    </source>
</evidence>
<feature type="domain" description="Nucleotidyl transferase" evidence="8">
    <location>
        <begin position="11"/>
        <end position="285"/>
    </location>
</feature>
<keyword evidence="4 9" id="KW-0548">Nucleotidyltransferase</keyword>
<proteinExistence type="inferred from homology"/>
<dbReference type="Proteomes" id="UP001139226">
    <property type="component" value="Unassembled WGS sequence"/>
</dbReference>
<dbReference type="InterPro" id="IPR005835">
    <property type="entry name" value="NTP_transferase_dom"/>
</dbReference>
<dbReference type="SUPFAM" id="SSF159283">
    <property type="entry name" value="Guanosine diphospho-D-mannose pyrophosphorylase/mannose-6-phosphate isomerase linker domain"/>
    <property type="match status" value="1"/>
</dbReference>
<organism evidence="9 10">
    <name type="scientific">Christiangramia lutea</name>
    <dbReference type="NCBI Taxonomy" id="1607951"/>
    <lineage>
        <taxon>Bacteria</taxon>
        <taxon>Pseudomonadati</taxon>
        <taxon>Bacteroidota</taxon>
        <taxon>Flavobacteriia</taxon>
        <taxon>Flavobacteriales</taxon>
        <taxon>Flavobacteriaceae</taxon>
        <taxon>Christiangramia</taxon>
    </lineage>
</organism>
<dbReference type="RefSeq" id="WP_240714099.1">
    <property type="nucleotide sequence ID" value="NZ_JAKVTV010000004.1"/>
</dbReference>
<evidence type="ECO:0000256" key="4">
    <source>
        <dbReference type="ARBA" id="ARBA00022695"/>
    </source>
</evidence>
<dbReference type="Gene3D" id="3.90.550.10">
    <property type="entry name" value="Spore Coat Polysaccharide Biosynthesis Protein SpsA, Chain A"/>
    <property type="match status" value="1"/>
</dbReference>
<name>A0A9X1V3X6_9FLAO</name>
<dbReference type="GO" id="GO:0009298">
    <property type="term" value="P:GDP-mannose biosynthetic process"/>
    <property type="evidence" value="ECO:0007669"/>
    <property type="project" value="TreeGrafter"/>
</dbReference>
<dbReference type="Pfam" id="PF00483">
    <property type="entry name" value="NTP_transferase"/>
    <property type="match status" value="1"/>
</dbReference>
<comment type="caution">
    <text evidence="9">The sequence shown here is derived from an EMBL/GenBank/DDBJ whole genome shotgun (WGS) entry which is preliminary data.</text>
</comment>
<dbReference type="InterPro" id="IPR051161">
    <property type="entry name" value="Mannose-6P_isomerase_type2"/>
</dbReference>
<dbReference type="InterPro" id="IPR049577">
    <property type="entry name" value="GMPP_N"/>
</dbReference>
<dbReference type="GO" id="GO:0005525">
    <property type="term" value="F:GTP binding"/>
    <property type="evidence" value="ECO:0007669"/>
    <property type="project" value="UniProtKB-KW"/>
</dbReference>
<sequence length="363" mass="41569">MTGSKKDNYYAILMAGGVGSRFWPSSKSSNPKQFIDVLGFGESLFQTTYNRLLKLIPAENIYVLTNEKYVEMIREQVPQIKYEQIVPEPEMRNTAPSILLGALKIYKANPKALTIVAPSDHWLKDEDAFIDSIQLAFDSAEKKDRLITLGIEPTNPNTGYGYIKYDPEEKGKVKKVEKFTEKPNEKKAQEFLDAGNYAWNAGIFIWSAKFIIENFKKYLPEMYSIFEKGEEIWNTSEEKEFLNENYANAANLSIDYGIMEKSDSVYVIPVKYHWSDLGTWSSVQTELPSDEEDNTAVNCRLLAYDSENNIVSTKEKKIVVLDELSGYIVVEDKDVLMIVPKSKEQEIKEIRERVMKDFGEDLG</sequence>
<dbReference type="PANTHER" id="PTHR46390">
    <property type="entry name" value="MANNOSE-1-PHOSPHATE GUANYLYLTRANSFERASE"/>
    <property type="match status" value="1"/>
</dbReference>
<dbReference type="SUPFAM" id="SSF53448">
    <property type="entry name" value="Nucleotide-diphospho-sugar transferases"/>
    <property type="match status" value="1"/>
</dbReference>
<dbReference type="EC" id="2.7.7.13" evidence="2"/>
<accession>A0A9X1V3X6</accession>
<evidence type="ECO:0000259" key="8">
    <source>
        <dbReference type="Pfam" id="PF00483"/>
    </source>
</evidence>
<dbReference type="AlphaFoldDB" id="A0A9X1V3X6"/>
<keyword evidence="6" id="KW-0342">GTP-binding</keyword>
<evidence type="ECO:0000256" key="5">
    <source>
        <dbReference type="ARBA" id="ARBA00022741"/>
    </source>
</evidence>
<keyword evidence="5" id="KW-0547">Nucleotide-binding</keyword>
<keyword evidence="10" id="KW-1185">Reference proteome</keyword>
<dbReference type="CDD" id="cd02509">
    <property type="entry name" value="GDP-M1P_Guanylyltransferase"/>
    <property type="match status" value="1"/>
</dbReference>
<evidence type="ECO:0000313" key="9">
    <source>
        <dbReference type="EMBL" id="MCH4823927.1"/>
    </source>
</evidence>
<gene>
    <name evidence="9" type="ORF">ML462_12180</name>
</gene>
<dbReference type="EMBL" id="JAKVTV010000004">
    <property type="protein sequence ID" value="MCH4823927.1"/>
    <property type="molecule type" value="Genomic_DNA"/>
</dbReference>
<evidence type="ECO:0000256" key="1">
    <source>
        <dbReference type="ARBA" id="ARBA00006115"/>
    </source>
</evidence>
<dbReference type="FunFam" id="3.90.550.10:FF:000046">
    <property type="entry name" value="Mannose-1-phosphate guanylyltransferase (GDP)"/>
    <property type="match status" value="1"/>
</dbReference>
<reference evidence="9" key="1">
    <citation type="submission" date="2022-03" db="EMBL/GenBank/DDBJ databases">
        <title>Gramella crocea sp. nov., isolated from activated sludge of a seafood processing plant.</title>
        <authorList>
            <person name="Zhang X."/>
        </authorList>
    </citation>
    <scope>NUCLEOTIDE SEQUENCE</scope>
    <source>
        <strain evidence="9">YJ019</strain>
    </source>
</reference>
<keyword evidence="3" id="KW-0808">Transferase</keyword>
<dbReference type="InterPro" id="IPR029044">
    <property type="entry name" value="Nucleotide-diphossugar_trans"/>
</dbReference>
<dbReference type="PANTHER" id="PTHR46390:SF1">
    <property type="entry name" value="MANNOSE-1-PHOSPHATE GUANYLYLTRANSFERASE"/>
    <property type="match status" value="1"/>
</dbReference>